<evidence type="ECO:0000313" key="2">
    <source>
        <dbReference type="Proteomes" id="UP000271162"/>
    </source>
</evidence>
<dbReference type="EMBL" id="UYSL01020134">
    <property type="protein sequence ID" value="VDL72970.1"/>
    <property type="molecule type" value="Genomic_DNA"/>
</dbReference>
<sequence length="110" mass="13106">MTDIDYVHFGLCEHNVCRHCYETAESADHEGIHGCCNVDCLDLARNDPKYRKREDSERFGHSEKLRKRRPMRIRSDESFQMEYDDSEMEHLVNKMRRSKDFSETDNSEGE</sequence>
<keyword evidence="2" id="KW-1185">Reference proteome</keyword>
<dbReference type="Proteomes" id="UP000271162">
    <property type="component" value="Unassembled WGS sequence"/>
</dbReference>
<reference evidence="1 2" key="2">
    <citation type="submission" date="2018-11" db="EMBL/GenBank/DDBJ databases">
        <authorList>
            <consortium name="Pathogen Informatics"/>
        </authorList>
    </citation>
    <scope>NUCLEOTIDE SEQUENCE [LARGE SCALE GENOMIC DNA]</scope>
</reference>
<reference evidence="3" key="1">
    <citation type="submission" date="2017-02" db="UniProtKB">
        <authorList>
            <consortium name="WormBaseParasite"/>
        </authorList>
    </citation>
    <scope>IDENTIFICATION</scope>
</reference>
<dbReference type="AlphaFoldDB" id="A0A0N4Y1A0"/>
<accession>A0A0N4Y1A0</accession>
<name>A0A0N4Y1A0_NIPBR</name>
<gene>
    <name evidence="1" type="ORF">NBR_LOCUS9381</name>
</gene>
<organism evidence="3">
    <name type="scientific">Nippostrongylus brasiliensis</name>
    <name type="common">Rat hookworm</name>
    <dbReference type="NCBI Taxonomy" id="27835"/>
    <lineage>
        <taxon>Eukaryota</taxon>
        <taxon>Metazoa</taxon>
        <taxon>Ecdysozoa</taxon>
        <taxon>Nematoda</taxon>
        <taxon>Chromadorea</taxon>
        <taxon>Rhabditida</taxon>
        <taxon>Rhabditina</taxon>
        <taxon>Rhabditomorpha</taxon>
        <taxon>Strongyloidea</taxon>
        <taxon>Heligmosomidae</taxon>
        <taxon>Nippostrongylus</taxon>
    </lineage>
</organism>
<dbReference type="WBParaSite" id="NBR_0000938001-mRNA-1">
    <property type="protein sequence ID" value="NBR_0000938001-mRNA-1"/>
    <property type="gene ID" value="NBR_0000938001"/>
</dbReference>
<protein>
    <submittedName>
        <fullName evidence="3">Zf-C5HC2 domain-containing protein</fullName>
    </submittedName>
</protein>
<evidence type="ECO:0000313" key="3">
    <source>
        <dbReference type="WBParaSite" id="NBR_0000938001-mRNA-1"/>
    </source>
</evidence>
<proteinExistence type="predicted"/>
<evidence type="ECO:0000313" key="1">
    <source>
        <dbReference type="EMBL" id="VDL72970.1"/>
    </source>
</evidence>